<keyword evidence="2" id="KW-0378">Hydrolase</keyword>
<protein>
    <submittedName>
        <fullName evidence="2">Zinc-dependent metalloprotease</fullName>
    </submittedName>
</protein>
<dbReference type="GO" id="GO:0008237">
    <property type="term" value="F:metallopeptidase activity"/>
    <property type="evidence" value="ECO:0007669"/>
    <property type="project" value="UniProtKB-KW"/>
</dbReference>
<feature type="compositionally biased region" description="Gly residues" evidence="1">
    <location>
        <begin position="157"/>
        <end position="170"/>
    </location>
</feature>
<gene>
    <name evidence="2" type="ORF">CAY35_08465</name>
</gene>
<name>A0ABX5L7J4_9MICC</name>
<accession>A0ABX5L7J4</accession>
<feature type="compositionally biased region" description="Basic and acidic residues" evidence="1">
    <location>
        <begin position="132"/>
        <end position="150"/>
    </location>
</feature>
<feature type="region of interest" description="Disordered" evidence="1">
    <location>
        <begin position="608"/>
        <end position="647"/>
    </location>
</feature>
<evidence type="ECO:0000313" key="3">
    <source>
        <dbReference type="Proteomes" id="UP000245514"/>
    </source>
</evidence>
<dbReference type="PANTHER" id="PTHR39420">
    <property type="match status" value="1"/>
</dbReference>
<evidence type="ECO:0000313" key="2">
    <source>
        <dbReference type="EMBL" id="PWI27258.1"/>
    </source>
</evidence>
<dbReference type="NCBIfam" id="TIGR03624">
    <property type="entry name" value="putative hydrolase"/>
    <property type="match status" value="1"/>
</dbReference>
<dbReference type="Proteomes" id="UP000245514">
    <property type="component" value="Unassembled WGS sequence"/>
</dbReference>
<keyword evidence="3" id="KW-1185">Reference proteome</keyword>
<reference evidence="2 3" key="1">
    <citation type="submission" date="2018-05" db="EMBL/GenBank/DDBJ databases">
        <title>Draft Genome Sequence of Arthrobacter cumminsii IME1328, Isolated from a Patient Who Suffered from Foot Ulcers in China.</title>
        <authorList>
            <person name="Li M."/>
            <person name="Jiang Z."/>
            <person name="Sun Q."/>
            <person name="Tong Y."/>
        </authorList>
    </citation>
    <scope>NUCLEOTIDE SEQUENCE [LARGE SCALE GENOMIC DNA]</scope>
    <source>
        <strain evidence="2 3">IME1328</strain>
    </source>
</reference>
<dbReference type="EMBL" id="QFWG01000012">
    <property type="protein sequence ID" value="PWI27258.1"/>
    <property type="molecule type" value="Genomic_DNA"/>
</dbReference>
<dbReference type="InterPro" id="IPR042271">
    <property type="entry name" value="Zinicin_2_N"/>
</dbReference>
<proteinExistence type="predicted"/>
<keyword evidence="2" id="KW-0482">Metalloprotease</keyword>
<organism evidence="2 3">
    <name type="scientific">Pseudoglutamicibacter cumminsii</name>
    <dbReference type="NCBI Taxonomy" id="156979"/>
    <lineage>
        <taxon>Bacteria</taxon>
        <taxon>Bacillati</taxon>
        <taxon>Actinomycetota</taxon>
        <taxon>Actinomycetes</taxon>
        <taxon>Micrococcales</taxon>
        <taxon>Micrococcaceae</taxon>
        <taxon>Pseudoglutamicibacter</taxon>
    </lineage>
</organism>
<dbReference type="PANTHER" id="PTHR39420:SF2">
    <property type="entry name" value="HYDROLASE"/>
    <property type="match status" value="1"/>
</dbReference>
<keyword evidence="2" id="KW-0645">Protease</keyword>
<feature type="region of interest" description="Disordered" evidence="1">
    <location>
        <begin position="115"/>
        <end position="219"/>
    </location>
</feature>
<dbReference type="SUPFAM" id="SSF55486">
    <property type="entry name" value="Metalloproteases ('zincins'), catalytic domain"/>
    <property type="match status" value="1"/>
</dbReference>
<dbReference type="InterPro" id="IPR018766">
    <property type="entry name" value="Zinicin_2"/>
</dbReference>
<comment type="caution">
    <text evidence="2">The sequence shown here is derived from an EMBL/GenBank/DDBJ whole genome shotgun (WGS) entry which is preliminary data.</text>
</comment>
<dbReference type="Gene3D" id="1.20.150.30">
    <property type="entry name" value="Zincin-like metallopeptidase, N-terminal domain"/>
    <property type="match status" value="1"/>
</dbReference>
<sequence length="647" mass="68860">MMSLPSSAPTVSTAGPGFSIMYAVGNENGSTNKTIAAIPDNHWTPAPYRCRPSRRCRRCRRCRRVVACGSPWSPLNDRPSGPSACGTSDMPVLIQKRLHSPPSCLPFAGTKRALCQKRNDPTLPRPARYRKSMADDPRSHDDDRDNHDNAENNGADNGAGNGAGNGGADNGNGPSDPLSQMFNQLFGGAGPQGFSMHMGPGMGAGMGSGDDDDDHRQQPDFNAIFGQLQHLFGALAQGGSGGPVNWSIATESAQQVLGSDDPKVTGEERHDVEEAAHLADLWLNEVTSFESPAEQPQVLSRGEWIKKTLPGWQRLTEPVAHRASEAVSQSLNDQMPEEARALLGQAGSFLTSMGSTMFGAQLGQAVGTMASEAIGGTDVGLPMAGRGFTLVPANAKAFGEGLAQPYLEVLLYLALREAATVRLFNSVEWLEDHVVGLVKDFAEGISMNTSAIHEQLDGIDPFDPSSFQEVLSSGMLEPTKTPQQEAALARLETTLALIEGWVDAVVTKAAQRLPSAPALREMIRRRRATGGPKELAFAGLVGLELRPRRARDASAVWEFITQERGDQARDEAWADLANLPTAEDLDDPTGYFERRALLDASDEDFEAAMNAWLDGGGSSSGGSDTDGDGPSGDEPNSNGPSGDASDK</sequence>
<evidence type="ECO:0000256" key="1">
    <source>
        <dbReference type="SAM" id="MobiDB-lite"/>
    </source>
</evidence>
<dbReference type="Pfam" id="PF10103">
    <property type="entry name" value="Zincin_2"/>
    <property type="match status" value="1"/>
</dbReference>